<dbReference type="EMBL" id="JAAMRD010000013">
    <property type="protein sequence ID" value="MBA1305747.1"/>
    <property type="molecule type" value="Genomic_DNA"/>
</dbReference>
<accession>A0AA40RU64</accession>
<dbReference type="SUPFAM" id="SSF52833">
    <property type="entry name" value="Thioredoxin-like"/>
    <property type="match status" value="1"/>
</dbReference>
<evidence type="ECO:0000313" key="2">
    <source>
        <dbReference type="Proteomes" id="UP001138621"/>
    </source>
</evidence>
<dbReference type="Gene3D" id="3.40.30.80">
    <property type="match status" value="1"/>
</dbReference>
<gene>
    <name evidence="1" type="ORF">G7024_15235</name>
</gene>
<dbReference type="AlphaFoldDB" id="A0AA40RU64"/>
<reference evidence="1" key="1">
    <citation type="submission" date="2020-02" db="EMBL/GenBank/DDBJ databases">
        <title>Synteny-based analysis reveals conserved mechanism for high triclosan tolerance in Pseudomonas, as well as instances of horizontal transfer.</title>
        <authorList>
            <person name="Mcfarland A.G."/>
            <person name="Bertucci H.K."/>
            <person name="Litmann E."/>
            <person name="Shen J."/>
            <person name="Huttenhower C."/>
            <person name="Hartmann E.M."/>
        </authorList>
    </citation>
    <scope>NUCLEOTIDE SEQUENCE</scope>
    <source>
        <strain evidence="1">109A1</strain>
    </source>
</reference>
<evidence type="ECO:0000313" key="1">
    <source>
        <dbReference type="EMBL" id="MBA1305747.1"/>
    </source>
</evidence>
<proteinExistence type="predicted"/>
<dbReference type="InterPro" id="IPR036249">
    <property type="entry name" value="Thioredoxin-like_sf"/>
</dbReference>
<name>A0AA40RU64_STUST</name>
<dbReference type="Proteomes" id="UP001138621">
    <property type="component" value="Unassembled WGS sequence"/>
</dbReference>
<comment type="caution">
    <text evidence="1">The sequence shown here is derived from an EMBL/GenBank/DDBJ whole genome shotgun (WGS) entry which is preliminary data.</text>
</comment>
<protein>
    <submittedName>
        <fullName evidence="1">Alkyl hydroperoxide reductase subunit F</fullName>
    </submittedName>
</protein>
<feature type="non-terminal residue" evidence="1">
    <location>
        <position position="54"/>
    </location>
</feature>
<sequence>MLDSNLKTQLKAYLEKVTQPFEIVASLDDGEKSRELLSLLQDIAGLSDKITLKT</sequence>
<organism evidence="1 2">
    <name type="scientific">Stutzerimonas stutzeri</name>
    <name type="common">Pseudomonas stutzeri</name>
    <dbReference type="NCBI Taxonomy" id="316"/>
    <lineage>
        <taxon>Bacteria</taxon>
        <taxon>Pseudomonadati</taxon>
        <taxon>Pseudomonadota</taxon>
        <taxon>Gammaproteobacteria</taxon>
        <taxon>Pseudomonadales</taxon>
        <taxon>Pseudomonadaceae</taxon>
        <taxon>Stutzerimonas</taxon>
    </lineage>
</organism>